<name>A0A1Q9E7W1_SYMMI</name>
<feature type="compositionally biased region" description="Acidic residues" evidence="1">
    <location>
        <begin position="16"/>
        <end position="32"/>
    </location>
</feature>
<reference evidence="2 3" key="1">
    <citation type="submission" date="2016-02" db="EMBL/GenBank/DDBJ databases">
        <title>Genome analysis of coral dinoflagellate symbionts highlights evolutionary adaptations to a symbiotic lifestyle.</title>
        <authorList>
            <person name="Aranda M."/>
            <person name="Li Y."/>
            <person name="Liew Y.J."/>
            <person name="Baumgarten S."/>
            <person name="Simakov O."/>
            <person name="Wilson M."/>
            <person name="Piel J."/>
            <person name="Ashoor H."/>
            <person name="Bougouffa S."/>
            <person name="Bajic V.B."/>
            <person name="Ryu T."/>
            <person name="Ravasi T."/>
            <person name="Bayer T."/>
            <person name="Micklem G."/>
            <person name="Kim H."/>
            <person name="Bhak J."/>
            <person name="Lajeunesse T.C."/>
            <person name="Voolstra C.R."/>
        </authorList>
    </citation>
    <scope>NUCLEOTIDE SEQUENCE [LARGE SCALE GENOMIC DNA]</scope>
    <source>
        <strain evidence="2 3">CCMP2467</strain>
    </source>
</reference>
<sequence>MWLNFPDPDYSGGENYQDDDTHEEEHDAEDNDDFDLVATEAMPWTTRLLLPMMLMMKATMILMMRVMLVAAAAAAAQIAAAAGLCFVCCWCYLLRLLTRVVQKEDLPGHELKTRPALHTKATSWHPFCLTPRAASRTAARRMRSDAEDPSDDERGRTPTRAETPSAPEDSRPHSPEAADATVDQFNIEDRLKLAQCWVGQAKGLAKVLRNLPNCWTFSEAWLKVQPWIAAGGVPWLQIARKTPGSFVAFYLCFMLACVGRMHKECEWLVSCPPTGQDFLLAGPGGGPMSYSCMLGQLRRCLMCYAGFSAEQAQLFTLHSLKCTLLCWGNQLHLSKSLRASQGHHRYTSVSGAVQKYGRDDVIGQIKFQQLVWEAVSGGWIPGIPLHRGVTRLDALDSLRVPCNNKAEPAIGATAPNDMVPGSDTEPEEEEEEEEAGRNLVAPEDVAAWSDGEDSAAPSDGSGDDADEEVSSFSGPWLLNTKTGWFHRAVQLGDDDQWCLACRPRAVLQEHYILHETDPRFDGWTACGHSGCRDS</sequence>
<keyword evidence="3" id="KW-1185">Reference proteome</keyword>
<feature type="compositionally biased region" description="Basic and acidic residues" evidence="1">
    <location>
        <begin position="142"/>
        <end position="156"/>
    </location>
</feature>
<dbReference type="EMBL" id="LSRX01000235">
    <property type="protein sequence ID" value="OLQ03509.1"/>
    <property type="molecule type" value="Genomic_DNA"/>
</dbReference>
<comment type="caution">
    <text evidence="2">The sequence shown here is derived from an EMBL/GenBank/DDBJ whole genome shotgun (WGS) entry which is preliminary data.</text>
</comment>
<accession>A0A1Q9E7W1</accession>
<feature type="region of interest" description="Disordered" evidence="1">
    <location>
        <begin position="138"/>
        <end position="176"/>
    </location>
</feature>
<dbReference type="Proteomes" id="UP000186817">
    <property type="component" value="Unassembled WGS sequence"/>
</dbReference>
<gene>
    <name evidence="2" type="ORF">AK812_SmicGene13565</name>
</gene>
<feature type="compositionally biased region" description="Acidic residues" evidence="1">
    <location>
        <begin position="424"/>
        <end position="434"/>
    </location>
</feature>
<protein>
    <submittedName>
        <fullName evidence="2">Uncharacterized protein</fullName>
    </submittedName>
</protein>
<evidence type="ECO:0000313" key="3">
    <source>
        <dbReference type="Proteomes" id="UP000186817"/>
    </source>
</evidence>
<feature type="region of interest" description="Disordered" evidence="1">
    <location>
        <begin position="1"/>
        <end position="32"/>
    </location>
</feature>
<proteinExistence type="predicted"/>
<evidence type="ECO:0000256" key="1">
    <source>
        <dbReference type="SAM" id="MobiDB-lite"/>
    </source>
</evidence>
<evidence type="ECO:0000313" key="2">
    <source>
        <dbReference type="EMBL" id="OLQ03509.1"/>
    </source>
</evidence>
<organism evidence="2 3">
    <name type="scientific">Symbiodinium microadriaticum</name>
    <name type="common">Dinoflagellate</name>
    <name type="synonym">Zooxanthella microadriatica</name>
    <dbReference type="NCBI Taxonomy" id="2951"/>
    <lineage>
        <taxon>Eukaryota</taxon>
        <taxon>Sar</taxon>
        <taxon>Alveolata</taxon>
        <taxon>Dinophyceae</taxon>
        <taxon>Suessiales</taxon>
        <taxon>Symbiodiniaceae</taxon>
        <taxon>Symbiodinium</taxon>
    </lineage>
</organism>
<feature type="region of interest" description="Disordered" evidence="1">
    <location>
        <begin position="406"/>
        <end position="474"/>
    </location>
</feature>
<dbReference type="AlphaFoldDB" id="A0A1Q9E7W1"/>